<evidence type="ECO:0000313" key="4">
    <source>
        <dbReference type="EMBL" id="TDB47415.1"/>
    </source>
</evidence>
<dbReference type="EMBL" id="PUJY01000054">
    <property type="protein sequence ID" value="TDB47415.1"/>
    <property type="molecule type" value="Genomic_DNA"/>
</dbReference>
<proteinExistence type="predicted"/>
<dbReference type="SUPFAM" id="SSF46689">
    <property type="entry name" value="Homeodomain-like"/>
    <property type="match status" value="2"/>
</dbReference>
<dbReference type="InterPro" id="IPR029062">
    <property type="entry name" value="Class_I_gatase-like"/>
</dbReference>
<dbReference type="PANTHER" id="PTHR43130">
    <property type="entry name" value="ARAC-FAMILY TRANSCRIPTIONAL REGULATOR"/>
    <property type="match status" value="1"/>
</dbReference>
<evidence type="ECO:0000256" key="2">
    <source>
        <dbReference type="ARBA" id="ARBA00023163"/>
    </source>
</evidence>
<dbReference type="SMART" id="SM00342">
    <property type="entry name" value="HTH_ARAC"/>
    <property type="match status" value="1"/>
</dbReference>
<accession>A0A4V2X5A2</accession>
<dbReference type="Gene3D" id="3.40.50.880">
    <property type="match status" value="1"/>
</dbReference>
<gene>
    <name evidence="4" type="ORF">C5467_20785</name>
</gene>
<feature type="domain" description="HTH araC/xylS-type" evidence="3">
    <location>
        <begin position="211"/>
        <end position="309"/>
    </location>
</feature>
<dbReference type="RefSeq" id="WP_132355996.1">
    <property type="nucleotide sequence ID" value="NZ_CAWOJO010000054.1"/>
</dbReference>
<name>A0A4V2X5A2_9GAMM</name>
<dbReference type="InterPro" id="IPR002818">
    <property type="entry name" value="DJ-1/PfpI"/>
</dbReference>
<comment type="caution">
    <text evidence="4">The sequence shown here is derived from an EMBL/GenBank/DDBJ whole genome shotgun (WGS) entry which is preliminary data.</text>
</comment>
<sequence length="312" mass="34400">MNVAFYVFPDFQLLDLSGPLAAFQAVGLGITPCPYRLYVLSEQGGEIRSSSGVAITTQSVDAVEPDTLLIVGGRGVMHIRRASSEAERLRSLCLSASRFGSICTGAFVLAETGLLKGKKATTHWRAVERFRKAWPDVLMDGEPLFVRDGNIWTSAGTTSGIDLALAMIEADLGRDISRQVAQELVVYQRRPGGQSQFSPMLQLEPASSRISSVLSYIQAHLSEDLDVTRLAEVACLSVRQFSRQFKNETGKTPGRAVEHLRIDAARALLESGADSVAQIARRTGFGHPERMRRAFLRYLGRPPQAYRMYHRE</sequence>
<dbReference type="Pfam" id="PF12833">
    <property type="entry name" value="HTH_18"/>
    <property type="match status" value="1"/>
</dbReference>
<organism evidence="4 5">
    <name type="scientific">Photorhabdus khanii subsp. guanajuatensis</name>
    <dbReference type="NCBI Taxonomy" id="2100166"/>
    <lineage>
        <taxon>Bacteria</taxon>
        <taxon>Pseudomonadati</taxon>
        <taxon>Pseudomonadota</taxon>
        <taxon>Gammaproteobacteria</taxon>
        <taxon>Enterobacterales</taxon>
        <taxon>Morganellaceae</taxon>
        <taxon>Photorhabdus</taxon>
    </lineage>
</organism>
<evidence type="ECO:0000259" key="3">
    <source>
        <dbReference type="PROSITE" id="PS01124"/>
    </source>
</evidence>
<protein>
    <submittedName>
        <fullName evidence="4">AraC family transcriptional regulator</fullName>
    </submittedName>
</protein>
<dbReference type="GO" id="GO:0043565">
    <property type="term" value="F:sequence-specific DNA binding"/>
    <property type="evidence" value="ECO:0007669"/>
    <property type="project" value="InterPro"/>
</dbReference>
<dbReference type="InterPro" id="IPR018060">
    <property type="entry name" value="HTH_AraC"/>
</dbReference>
<dbReference type="Proteomes" id="UP000295598">
    <property type="component" value="Unassembled WGS sequence"/>
</dbReference>
<dbReference type="CDD" id="cd03137">
    <property type="entry name" value="GATase1_AraC_1"/>
    <property type="match status" value="1"/>
</dbReference>
<dbReference type="AlphaFoldDB" id="A0A4V2X5A2"/>
<evidence type="ECO:0000256" key="1">
    <source>
        <dbReference type="ARBA" id="ARBA00023015"/>
    </source>
</evidence>
<dbReference type="SUPFAM" id="SSF52317">
    <property type="entry name" value="Class I glutamine amidotransferase-like"/>
    <property type="match status" value="1"/>
</dbReference>
<dbReference type="InterPro" id="IPR052158">
    <property type="entry name" value="INH-QAR"/>
</dbReference>
<dbReference type="PROSITE" id="PS01124">
    <property type="entry name" value="HTH_ARAC_FAMILY_2"/>
    <property type="match status" value="1"/>
</dbReference>
<dbReference type="InterPro" id="IPR009057">
    <property type="entry name" value="Homeodomain-like_sf"/>
</dbReference>
<dbReference type="PANTHER" id="PTHR43130:SF3">
    <property type="entry name" value="HTH-TYPE TRANSCRIPTIONAL REGULATOR RV1931C"/>
    <property type="match status" value="1"/>
</dbReference>
<keyword evidence="2" id="KW-0804">Transcription</keyword>
<dbReference type="GO" id="GO:0003700">
    <property type="term" value="F:DNA-binding transcription factor activity"/>
    <property type="evidence" value="ECO:0007669"/>
    <property type="project" value="InterPro"/>
</dbReference>
<dbReference type="Gene3D" id="1.10.10.60">
    <property type="entry name" value="Homeodomain-like"/>
    <property type="match status" value="1"/>
</dbReference>
<dbReference type="Pfam" id="PF01965">
    <property type="entry name" value="DJ-1_PfpI"/>
    <property type="match status" value="1"/>
</dbReference>
<keyword evidence="1" id="KW-0805">Transcription regulation</keyword>
<reference evidence="4 5" key="1">
    <citation type="journal article" date="2019" name="Int. J. Syst. Evol. Microbiol.">
        <title>Photorhabdus khanii subsp. guanajuatensis subsp. nov., isolated from Heterorhabditis atacamensis, and Photorhabdus luminescens subsp. mexicana subsp. nov., isolated from Heterorhabditis mexicana entomopathogenic nematodes.</title>
        <authorList>
            <person name="Machado R.A.R."/>
            <person name="Bruno P."/>
            <person name="Arce C.C.M."/>
            <person name="Liechti N."/>
            <person name="Kohler A."/>
            <person name="Bernal J."/>
            <person name="Bruggmann R."/>
            <person name="Turlings T.C.J."/>
        </authorList>
    </citation>
    <scope>NUCLEOTIDE SEQUENCE [LARGE SCALE GENOMIC DNA]</scope>
    <source>
        <strain evidence="4 5">MEX20-17</strain>
    </source>
</reference>
<evidence type="ECO:0000313" key="5">
    <source>
        <dbReference type="Proteomes" id="UP000295598"/>
    </source>
</evidence>